<dbReference type="Gene3D" id="3.40.250.10">
    <property type="entry name" value="Rhodanese-like domain"/>
    <property type="match status" value="1"/>
</dbReference>
<keyword evidence="3" id="KW-1185">Reference proteome</keyword>
<dbReference type="SMART" id="SM00450">
    <property type="entry name" value="RHOD"/>
    <property type="match status" value="1"/>
</dbReference>
<dbReference type="PROSITE" id="PS50206">
    <property type="entry name" value="RHODANESE_3"/>
    <property type="match status" value="1"/>
</dbReference>
<dbReference type="InterPro" id="IPR001763">
    <property type="entry name" value="Rhodanese-like_dom"/>
</dbReference>
<evidence type="ECO:0000259" key="1">
    <source>
        <dbReference type="PROSITE" id="PS50206"/>
    </source>
</evidence>
<dbReference type="RefSeq" id="WP_386047344.1">
    <property type="nucleotide sequence ID" value="NZ_JBHUIO010000008.1"/>
</dbReference>
<dbReference type="Pfam" id="PF00581">
    <property type="entry name" value="Rhodanese"/>
    <property type="match status" value="1"/>
</dbReference>
<comment type="caution">
    <text evidence="2">The sequence shown here is derived from an EMBL/GenBank/DDBJ whole genome shotgun (WGS) entry which is preliminary data.</text>
</comment>
<dbReference type="PANTHER" id="PTHR43031">
    <property type="entry name" value="FAD-DEPENDENT OXIDOREDUCTASE"/>
    <property type="match status" value="1"/>
</dbReference>
<organism evidence="2 3">
    <name type="scientific">Tumebacillus lipolyticus</name>
    <dbReference type="NCBI Taxonomy" id="1280370"/>
    <lineage>
        <taxon>Bacteria</taxon>
        <taxon>Bacillati</taxon>
        <taxon>Bacillota</taxon>
        <taxon>Bacilli</taxon>
        <taxon>Bacillales</taxon>
        <taxon>Alicyclobacillaceae</taxon>
        <taxon>Tumebacillus</taxon>
    </lineage>
</organism>
<evidence type="ECO:0000313" key="3">
    <source>
        <dbReference type="Proteomes" id="UP001597343"/>
    </source>
</evidence>
<dbReference type="Proteomes" id="UP001597343">
    <property type="component" value="Unassembled WGS sequence"/>
</dbReference>
<dbReference type="SUPFAM" id="SSF52821">
    <property type="entry name" value="Rhodanese/Cell cycle control phosphatase"/>
    <property type="match status" value="1"/>
</dbReference>
<name>A0ABW5A003_9BACL</name>
<gene>
    <name evidence="2" type="ORF">ACFSOY_13185</name>
</gene>
<dbReference type="PANTHER" id="PTHR43031:SF1">
    <property type="entry name" value="PYRIDINE NUCLEOTIDE-DISULPHIDE OXIDOREDUCTASE"/>
    <property type="match status" value="1"/>
</dbReference>
<dbReference type="InterPro" id="IPR050229">
    <property type="entry name" value="GlpE_sulfurtransferase"/>
</dbReference>
<accession>A0ABW5A003</accession>
<protein>
    <submittedName>
        <fullName evidence="2">Rhodanese-like domain-containing protein</fullName>
    </submittedName>
</protein>
<feature type="domain" description="Rhodanese" evidence="1">
    <location>
        <begin position="2"/>
        <end position="86"/>
    </location>
</feature>
<proteinExistence type="predicted"/>
<sequence>MSNEPKIVLDIRSEEEYITGHIPGSKNIGLQELSYALSDVELDDKILIVCRMGKRAAQVKVLLEEEGYQQVEILVGGMEAYKGEIEQGE</sequence>
<dbReference type="CDD" id="cd00158">
    <property type="entry name" value="RHOD"/>
    <property type="match status" value="1"/>
</dbReference>
<dbReference type="EMBL" id="JBHUIO010000008">
    <property type="protein sequence ID" value="MFD2170939.1"/>
    <property type="molecule type" value="Genomic_DNA"/>
</dbReference>
<reference evidence="3" key="1">
    <citation type="journal article" date="2019" name="Int. J. Syst. Evol. Microbiol.">
        <title>The Global Catalogue of Microorganisms (GCM) 10K type strain sequencing project: providing services to taxonomists for standard genome sequencing and annotation.</title>
        <authorList>
            <consortium name="The Broad Institute Genomics Platform"/>
            <consortium name="The Broad Institute Genome Sequencing Center for Infectious Disease"/>
            <person name="Wu L."/>
            <person name="Ma J."/>
        </authorList>
    </citation>
    <scope>NUCLEOTIDE SEQUENCE [LARGE SCALE GENOMIC DNA]</scope>
    <source>
        <strain evidence="3">CGMCC 1.13574</strain>
    </source>
</reference>
<evidence type="ECO:0000313" key="2">
    <source>
        <dbReference type="EMBL" id="MFD2170939.1"/>
    </source>
</evidence>
<dbReference type="InterPro" id="IPR036873">
    <property type="entry name" value="Rhodanese-like_dom_sf"/>
</dbReference>